<name>A0A8X8Y8S7_SALSN</name>
<evidence type="ECO:0000256" key="8">
    <source>
        <dbReference type="SAM" id="MobiDB-lite"/>
    </source>
</evidence>
<keyword evidence="3" id="KW-0936">Ethylene signaling pathway</keyword>
<dbReference type="EMBL" id="PNBA02000005">
    <property type="protein sequence ID" value="KAG6425251.1"/>
    <property type="molecule type" value="Genomic_DNA"/>
</dbReference>
<dbReference type="InterPro" id="IPR001471">
    <property type="entry name" value="AP2/ERF_dom"/>
</dbReference>
<dbReference type="SUPFAM" id="SSF54171">
    <property type="entry name" value="DNA-binding domain"/>
    <property type="match status" value="1"/>
</dbReference>
<comment type="similarity">
    <text evidence="2">Belongs to the AP2/ERF transcription factor family. RAV subfamily.</text>
</comment>
<feature type="compositionally biased region" description="Polar residues" evidence="8">
    <location>
        <begin position="1"/>
        <end position="19"/>
    </location>
</feature>
<dbReference type="GO" id="GO:0009873">
    <property type="term" value="P:ethylene-activated signaling pathway"/>
    <property type="evidence" value="ECO:0007669"/>
    <property type="project" value="UniProtKB-KW"/>
</dbReference>
<dbReference type="CDD" id="cd00018">
    <property type="entry name" value="AP2"/>
    <property type="match status" value="1"/>
</dbReference>
<dbReference type="Proteomes" id="UP000298416">
    <property type="component" value="Unassembled WGS sequence"/>
</dbReference>
<evidence type="ECO:0000313" key="10">
    <source>
        <dbReference type="EMBL" id="KAG6425251.1"/>
    </source>
</evidence>
<organism evidence="10">
    <name type="scientific">Salvia splendens</name>
    <name type="common">Scarlet sage</name>
    <dbReference type="NCBI Taxonomy" id="180675"/>
    <lineage>
        <taxon>Eukaryota</taxon>
        <taxon>Viridiplantae</taxon>
        <taxon>Streptophyta</taxon>
        <taxon>Embryophyta</taxon>
        <taxon>Tracheophyta</taxon>
        <taxon>Spermatophyta</taxon>
        <taxon>Magnoliopsida</taxon>
        <taxon>eudicotyledons</taxon>
        <taxon>Gunneridae</taxon>
        <taxon>Pentapetalae</taxon>
        <taxon>asterids</taxon>
        <taxon>lamiids</taxon>
        <taxon>Lamiales</taxon>
        <taxon>Lamiaceae</taxon>
        <taxon>Nepetoideae</taxon>
        <taxon>Mentheae</taxon>
        <taxon>Salviinae</taxon>
        <taxon>Salvia</taxon>
        <taxon>Salvia subgen. Calosphace</taxon>
        <taxon>core Calosphace</taxon>
    </lineage>
</organism>
<dbReference type="PANTHER" id="PTHR31677">
    <property type="entry name" value="AP2 DOMAIN CLASS TRANSCRIPTION FACTOR"/>
    <property type="match status" value="1"/>
</dbReference>
<dbReference type="AlphaFoldDB" id="A0A8X8Y8S7"/>
<evidence type="ECO:0000256" key="3">
    <source>
        <dbReference type="ARBA" id="ARBA00022745"/>
    </source>
</evidence>
<dbReference type="GO" id="GO:0005634">
    <property type="term" value="C:nucleus"/>
    <property type="evidence" value="ECO:0007669"/>
    <property type="project" value="UniProtKB-SubCell"/>
</dbReference>
<dbReference type="Gene3D" id="3.30.730.10">
    <property type="entry name" value="AP2/ERF domain"/>
    <property type="match status" value="1"/>
</dbReference>
<evidence type="ECO:0000256" key="6">
    <source>
        <dbReference type="ARBA" id="ARBA00023163"/>
    </source>
</evidence>
<dbReference type="GO" id="GO:0003677">
    <property type="term" value="F:DNA binding"/>
    <property type="evidence" value="ECO:0007669"/>
    <property type="project" value="UniProtKB-KW"/>
</dbReference>
<evidence type="ECO:0000313" key="11">
    <source>
        <dbReference type="Proteomes" id="UP000298416"/>
    </source>
</evidence>
<dbReference type="GO" id="GO:0003700">
    <property type="term" value="F:DNA-binding transcription factor activity"/>
    <property type="evidence" value="ECO:0007669"/>
    <property type="project" value="InterPro"/>
</dbReference>
<protein>
    <recommendedName>
        <fullName evidence="9">AP2/ERF domain-containing protein</fullName>
    </recommendedName>
</protein>
<evidence type="ECO:0000256" key="4">
    <source>
        <dbReference type="ARBA" id="ARBA00023015"/>
    </source>
</evidence>
<evidence type="ECO:0000256" key="1">
    <source>
        <dbReference type="ARBA" id="ARBA00004123"/>
    </source>
</evidence>
<evidence type="ECO:0000256" key="5">
    <source>
        <dbReference type="ARBA" id="ARBA00023125"/>
    </source>
</evidence>
<keyword evidence="4" id="KW-0805">Transcription regulation</keyword>
<dbReference type="InterPro" id="IPR016177">
    <property type="entry name" value="DNA-bd_dom_sf"/>
</dbReference>
<reference evidence="10" key="1">
    <citation type="submission" date="2018-01" db="EMBL/GenBank/DDBJ databases">
        <authorList>
            <person name="Mao J.F."/>
        </authorList>
    </citation>
    <scope>NUCLEOTIDE SEQUENCE</scope>
    <source>
        <strain evidence="10">Huo1</strain>
        <tissue evidence="10">Leaf</tissue>
    </source>
</reference>
<comment type="caution">
    <text evidence="10">The sequence shown here is derived from an EMBL/GenBank/DDBJ whole genome shotgun (WGS) entry which is preliminary data.</text>
</comment>
<keyword evidence="11" id="KW-1185">Reference proteome</keyword>
<proteinExistence type="inferred from homology"/>
<dbReference type="InterPro" id="IPR036955">
    <property type="entry name" value="AP2/ERF_dom_sf"/>
</dbReference>
<evidence type="ECO:0000259" key="9">
    <source>
        <dbReference type="PROSITE" id="PS51032"/>
    </source>
</evidence>
<evidence type="ECO:0000256" key="2">
    <source>
        <dbReference type="ARBA" id="ARBA00009089"/>
    </source>
</evidence>
<keyword evidence="5" id="KW-0238">DNA-binding</keyword>
<dbReference type="SMART" id="SM00380">
    <property type="entry name" value="AP2"/>
    <property type="match status" value="1"/>
</dbReference>
<sequence>MDGSSIDQSTTSESKSITSPRGKKLRRVGSGASVIIDAGVEEAESPKAPSSRFKGVVSQPNARWGAQIYDKHKRVWIGTFKDEEVAARAYDVASHRFRGRDAIANFNPLSEDEIVDMLRKHTYHDELAHGPHGPIALGRAQPAMLRLFGVNV</sequence>
<keyword evidence="7" id="KW-0539">Nucleus</keyword>
<dbReference type="PANTHER" id="PTHR31677:SF75">
    <property type="entry name" value="ETHYLENE-RESPONSIVE TRANSCRIPTION FACTOR ERF084"/>
    <property type="match status" value="1"/>
</dbReference>
<gene>
    <name evidence="10" type="ORF">SASPL_115678</name>
</gene>
<evidence type="ECO:0000256" key="7">
    <source>
        <dbReference type="ARBA" id="ARBA00023242"/>
    </source>
</evidence>
<comment type="subcellular location">
    <subcellularLocation>
        <location evidence="1">Nucleus</location>
    </subcellularLocation>
</comment>
<keyword evidence="6" id="KW-0804">Transcription</keyword>
<dbReference type="PROSITE" id="PS51032">
    <property type="entry name" value="AP2_ERF"/>
    <property type="match status" value="1"/>
</dbReference>
<reference evidence="10" key="2">
    <citation type="submission" date="2020-08" db="EMBL/GenBank/DDBJ databases">
        <title>Plant Genome Project.</title>
        <authorList>
            <person name="Zhang R.-G."/>
        </authorList>
    </citation>
    <scope>NUCLEOTIDE SEQUENCE</scope>
    <source>
        <strain evidence="10">Huo1</strain>
        <tissue evidence="10">Leaf</tissue>
    </source>
</reference>
<dbReference type="FunFam" id="3.30.730.10:FF:000008">
    <property type="entry name" value="AP2 domain-containing protein RAP2.8"/>
    <property type="match status" value="1"/>
</dbReference>
<accession>A0A8X8Y8S7</accession>
<feature type="domain" description="AP2/ERF" evidence="9">
    <location>
        <begin position="52"/>
        <end position="107"/>
    </location>
</feature>
<feature type="region of interest" description="Disordered" evidence="8">
    <location>
        <begin position="1"/>
        <end position="30"/>
    </location>
</feature>